<dbReference type="Proteomes" id="UP000647172">
    <property type="component" value="Unassembled WGS sequence"/>
</dbReference>
<feature type="chain" id="PRO_5037548392" description="Secreted protein" evidence="1">
    <location>
        <begin position="26"/>
        <end position="132"/>
    </location>
</feature>
<keyword evidence="1" id="KW-0732">Signal</keyword>
<gene>
    <name evidence="2" type="ORF">Ani05nite_73610</name>
</gene>
<proteinExistence type="predicted"/>
<dbReference type="AlphaFoldDB" id="A0A919MR40"/>
<evidence type="ECO:0008006" key="4">
    <source>
        <dbReference type="Google" id="ProtNLM"/>
    </source>
</evidence>
<evidence type="ECO:0000313" key="2">
    <source>
        <dbReference type="EMBL" id="GIE53827.1"/>
    </source>
</evidence>
<comment type="caution">
    <text evidence="2">The sequence shown here is derived from an EMBL/GenBank/DDBJ whole genome shotgun (WGS) entry which is preliminary data.</text>
</comment>
<feature type="signal peptide" evidence="1">
    <location>
        <begin position="1"/>
        <end position="25"/>
    </location>
</feature>
<dbReference type="RefSeq" id="WP_203776168.1">
    <property type="nucleotide sequence ID" value="NZ_BAAAYJ010000059.1"/>
</dbReference>
<dbReference type="EMBL" id="BOMQ01000090">
    <property type="protein sequence ID" value="GIE53827.1"/>
    <property type="molecule type" value="Genomic_DNA"/>
</dbReference>
<sequence length="132" mass="14294">MRRFTQAVLLTGTALAVLAPSAAQAAPHRTTRLLGTYDFGRAGVIGAAGRAAGVWSAYSVRSGFAGDDLSVTYRPRTKARAHEREVYTAAFYEVDDAWSECEQVGAAGVARKVWVSYRCHTGFAPSYTLFVR</sequence>
<organism evidence="2 3">
    <name type="scientific">Actinoplanes nipponensis</name>
    <dbReference type="NCBI Taxonomy" id="135950"/>
    <lineage>
        <taxon>Bacteria</taxon>
        <taxon>Bacillati</taxon>
        <taxon>Actinomycetota</taxon>
        <taxon>Actinomycetes</taxon>
        <taxon>Micromonosporales</taxon>
        <taxon>Micromonosporaceae</taxon>
        <taxon>Actinoplanes</taxon>
    </lineage>
</organism>
<keyword evidence="3" id="KW-1185">Reference proteome</keyword>
<accession>A0A919MR40</accession>
<reference evidence="2" key="1">
    <citation type="submission" date="2021-01" db="EMBL/GenBank/DDBJ databases">
        <title>Whole genome shotgun sequence of Actinoplanes nipponensis NBRC 14063.</title>
        <authorList>
            <person name="Komaki H."/>
            <person name="Tamura T."/>
        </authorList>
    </citation>
    <scope>NUCLEOTIDE SEQUENCE</scope>
    <source>
        <strain evidence="2">NBRC 14063</strain>
    </source>
</reference>
<evidence type="ECO:0000256" key="1">
    <source>
        <dbReference type="SAM" id="SignalP"/>
    </source>
</evidence>
<name>A0A919MR40_9ACTN</name>
<protein>
    <recommendedName>
        <fullName evidence="4">Secreted protein</fullName>
    </recommendedName>
</protein>
<evidence type="ECO:0000313" key="3">
    <source>
        <dbReference type="Proteomes" id="UP000647172"/>
    </source>
</evidence>